<dbReference type="InterPro" id="IPR004632">
    <property type="entry name" value="4NH2But_aminotransferase_bac"/>
</dbReference>
<reference evidence="18" key="1">
    <citation type="submission" date="2009-09" db="EMBL/GenBank/DDBJ databases">
        <title>The complete chromosome of Alicyclobacillus acidocaldarius subsp. acidocaldarius DSM 446.</title>
        <authorList>
            <consortium name="US DOE Joint Genome Institute (JGI-PGF)"/>
            <person name="Lucas S."/>
            <person name="Copeland A."/>
            <person name="Lapidus A."/>
            <person name="Glavina del Rio T."/>
            <person name="Dalin E."/>
            <person name="Tice H."/>
            <person name="Bruce D."/>
            <person name="Goodwin L."/>
            <person name="Pitluck S."/>
            <person name="Kyrpides N."/>
            <person name="Mavromatis K."/>
            <person name="Ivanova N."/>
            <person name="Ovchinnikova G."/>
            <person name="Chertkov O."/>
            <person name="Sims D."/>
            <person name="Brettin T."/>
            <person name="Detter J.C."/>
            <person name="Han C."/>
            <person name="Larimer F."/>
            <person name="Land M."/>
            <person name="Hauser L."/>
            <person name="Markowitz V."/>
            <person name="Cheng J.-F."/>
            <person name="Hugenholtz P."/>
            <person name="Woyke T."/>
            <person name="Wu D."/>
            <person name="Pukall R."/>
            <person name="Klenk H.-P."/>
            <person name="Eisen J.A."/>
        </authorList>
    </citation>
    <scope>NUCLEOTIDE SEQUENCE [LARGE SCALE GENOMIC DNA]</scope>
    <source>
        <strain evidence="18">ATCC 27009 / DSM 446 / BCRC 14685 / JCM 5260 / KCTC 1825 / NBRC 15652 / NCIMB 11725 / NRRL B-14509 / 104-IA</strain>
    </source>
</reference>
<dbReference type="eggNOG" id="COG0160">
    <property type="taxonomic scope" value="Bacteria"/>
</dbReference>
<comment type="catalytic activity">
    <reaction evidence="1">
        <text>(S)-3-amino-2-methylpropanoate + 2-oxoglutarate = 2-methyl-3-oxopropanoate + L-glutamate</text>
        <dbReference type="Rhea" id="RHEA:13993"/>
        <dbReference type="ChEBI" id="CHEBI:16810"/>
        <dbReference type="ChEBI" id="CHEBI:29985"/>
        <dbReference type="ChEBI" id="CHEBI:57700"/>
        <dbReference type="ChEBI" id="CHEBI:58655"/>
        <dbReference type="EC" id="2.6.1.22"/>
    </reaction>
</comment>
<evidence type="ECO:0000256" key="13">
    <source>
        <dbReference type="ARBA" id="ARBA00031787"/>
    </source>
</evidence>
<dbReference type="GO" id="GO:0042802">
    <property type="term" value="F:identical protein binding"/>
    <property type="evidence" value="ECO:0007669"/>
    <property type="project" value="TreeGrafter"/>
</dbReference>
<dbReference type="PANTHER" id="PTHR11986">
    <property type="entry name" value="AMINOTRANSFERASE CLASS III"/>
    <property type="match status" value="1"/>
</dbReference>
<protein>
    <recommendedName>
        <fullName evidence="12">(S)-3-amino-2-methylpropionate transaminase</fullName>
        <ecNumber evidence="6">2.6.1.19</ecNumber>
        <ecNumber evidence="5">2.6.1.22</ecNumber>
    </recommendedName>
    <alternativeName>
        <fullName evidence="13">GABA aminotransferase</fullName>
    </alternativeName>
    <alternativeName>
        <fullName evidence="11">Gamma-amino-N-butyrate transaminase</fullName>
    </alternativeName>
    <alternativeName>
        <fullName evidence="15">Glutamate:succinic semialdehyde transaminase</fullName>
    </alternativeName>
    <alternativeName>
        <fullName evidence="10">L-AIBAT</fullName>
    </alternativeName>
</protein>
<evidence type="ECO:0000256" key="3">
    <source>
        <dbReference type="ARBA" id="ARBA00005176"/>
    </source>
</evidence>
<keyword evidence="8 17" id="KW-0808">Transferase</keyword>
<dbReference type="EC" id="2.6.1.19" evidence="6"/>
<dbReference type="InterPro" id="IPR015421">
    <property type="entry name" value="PyrdxlP-dep_Trfase_major"/>
</dbReference>
<dbReference type="GO" id="GO:0047298">
    <property type="term" value="F:(S)-3-amino-2-methylpropionate transaminase activity"/>
    <property type="evidence" value="ECO:0007669"/>
    <property type="project" value="UniProtKB-EC"/>
</dbReference>
<accession>C8WQE6</accession>
<dbReference type="AlphaFoldDB" id="C8WQE6"/>
<dbReference type="CDD" id="cd00610">
    <property type="entry name" value="OAT_like"/>
    <property type="match status" value="1"/>
</dbReference>
<keyword evidence="7 17" id="KW-0032">Aminotransferase</keyword>
<evidence type="ECO:0000256" key="7">
    <source>
        <dbReference type="ARBA" id="ARBA00022576"/>
    </source>
</evidence>
<dbReference type="PROSITE" id="PS00600">
    <property type="entry name" value="AA_TRANSFER_CLASS_3"/>
    <property type="match status" value="1"/>
</dbReference>
<dbReference type="STRING" id="521098.Aaci_2081"/>
<dbReference type="NCBIfam" id="TIGR00700">
    <property type="entry name" value="GABAtrnsam"/>
    <property type="match status" value="1"/>
</dbReference>
<gene>
    <name evidence="17" type="ordered locus">Aaci_2081</name>
</gene>
<dbReference type="KEGG" id="aac:Aaci_2081"/>
<dbReference type="GO" id="GO:0034386">
    <property type="term" value="F:4-aminobutyrate:2-oxoglutarate transaminase activity"/>
    <property type="evidence" value="ECO:0007669"/>
    <property type="project" value="UniProtKB-EC"/>
</dbReference>
<evidence type="ECO:0000256" key="2">
    <source>
        <dbReference type="ARBA" id="ARBA00001933"/>
    </source>
</evidence>
<dbReference type="GO" id="GO:0009448">
    <property type="term" value="P:gamma-aminobutyric acid metabolic process"/>
    <property type="evidence" value="ECO:0007669"/>
    <property type="project" value="InterPro"/>
</dbReference>
<dbReference type="HOGENOM" id="CLU_016922_10_0_9"/>
<dbReference type="InterPro" id="IPR049704">
    <property type="entry name" value="Aminotrans_3_PPA_site"/>
</dbReference>
<dbReference type="FunFam" id="3.40.640.10:FF:000013">
    <property type="entry name" value="4-aminobutyrate aminotransferase"/>
    <property type="match status" value="1"/>
</dbReference>
<organism evidence="17 18">
    <name type="scientific">Alicyclobacillus acidocaldarius subsp. acidocaldarius (strain ATCC 27009 / DSM 446 / BCRC 14685 / JCM 5260 / KCTC 1825 / NBRC 15652 / NCIMB 11725 / NRRL B-14509 / 104-IA)</name>
    <name type="common">Bacillus acidocaldarius</name>
    <dbReference type="NCBI Taxonomy" id="521098"/>
    <lineage>
        <taxon>Bacteria</taxon>
        <taxon>Bacillati</taxon>
        <taxon>Bacillota</taxon>
        <taxon>Bacilli</taxon>
        <taxon>Bacillales</taxon>
        <taxon>Alicyclobacillaceae</taxon>
        <taxon>Alicyclobacillus</taxon>
    </lineage>
</organism>
<evidence type="ECO:0000256" key="12">
    <source>
        <dbReference type="ARBA" id="ARBA00030857"/>
    </source>
</evidence>
<dbReference type="PANTHER" id="PTHR11986:SF58">
    <property type="entry name" value="LEUCINE_METHIONINE RACEMASE"/>
    <property type="match status" value="1"/>
</dbReference>
<evidence type="ECO:0000256" key="4">
    <source>
        <dbReference type="ARBA" id="ARBA00008954"/>
    </source>
</evidence>
<evidence type="ECO:0000256" key="16">
    <source>
        <dbReference type="RuleBase" id="RU003560"/>
    </source>
</evidence>
<evidence type="ECO:0000256" key="15">
    <source>
        <dbReference type="ARBA" id="ARBA00050054"/>
    </source>
</evidence>
<evidence type="ECO:0000256" key="10">
    <source>
        <dbReference type="ARBA" id="ARBA00029760"/>
    </source>
</evidence>
<reference evidence="17 18" key="2">
    <citation type="journal article" date="2010" name="Stand. Genomic Sci.">
        <title>Complete genome sequence of Alicyclobacillus acidocaldarius type strain (104-IA).</title>
        <authorList>
            <person name="Mavromatis K."/>
            <person name="Sikorski J."/>
            <person name="Lapidus A."/>
            <person name="Glavina Del Rio T."/>
            <person name="Copeland A."/>
            <person name="Tice H."/>
            <person name="Cheng J.F."/>
            <person name="Lucas S."/>
            <person name="Chen F."/>
            <person name="Nolan M."/>
            <person name="Bruce D."/>
            <person name="Goodwin L."/>
            <person name="Pitluck S."/>
            <person name="Ivanova N."/>
            <person name="Ovchinnikova G."/>
            <person name="Pati A."/>
            <person name="Chen A."/>
            <person name="Palaniappan K."/>
            <person name="Land M."/>
            <person name="Hauser L."/>
            <person name="Chang Y.J."/>
            <person name="Jeffries C.D."/>
            <person name="Chain P."/>
            <person name="Meincke L."/>
            <person name="Sims D."/>
            <person name="Chertkov O."/>
            <person name="Han C."/>
            <person name="Brettin T."/>
            <person name="Detter J.C."/>
            <person name="Wahrenburg C."/>
            <person name="Rohde M."/>
            <person name="Pukall R."/>
            <person name="Goker M."/>
            <person name="Bristow J."/>
            <person name="Eisen J.A."/>
            <person name="Markowitz V."/>
            <person name="Hugenholtz P."/>
            <person name="Klenk H.P."/>
            <person name="Kyrpides N.C."/>
        </authorList>
    </citation>
    <scope>NUCLEOTIDE SEQUENCE [LARGE SCALE GENOMIC DNA]</scope>
    <source>
        <strain evidence="18">ATCC 27009 / DSM 446 / BCRC 14685 / JCM 5260 / KCTC 1825 / NBRC 15652 / NCIMB 11725 / NRRL B-14509 / 104-IA</strain>
    </source>
</reference>
<dbReference type="RefSeq" id="WP_012811356.1">
    <property type="nucleotide sequence ID" value="NC_013205.1"/>
</dbReference>
<comment type="catalytic activity">
    <reaction evidence="14">
        <text>4-aminobutanoate + 2-oxoglutarate = succinate semialdehyde + L-glutamate</text>
        <dbReference type="Rhea" id="RHEA:23352"/>
        <dbReference type="ChEBI" id="CHEBI:16810"/>
        <dbReference type="ChEBI" id="CHEBI:29985"/>
        <dbReference type="ChEBI" id="CHEBI:57706"/>
        <dbReference type="ChEBI" id="CHEBI:59888"/>
        <dbReference type="EC" id="2.6.1.19"/>
    </reaction>
</comment>
<evidence type="ECO:0000313" key="18">
    <source>
        <dbReference type="Proteomes" id="UP000001917"/>
    </source>
</evidence>
<evidence type="ECO:0000256" key="14">
    <source>
        <dbReference type="ARBA" id="ARBA00048021"/>
    </source>
</evidence>
<evidence type="ECO:0000313" key="17">
    <source>
        <dbReference type="EMBL" id="ACV59091.1"/>
    </source>
</evidence>
<dbReference type="Proteomes" id="UP000001917">
    <property type="component" value="Chromosome"/>
</dbReference>
<keyword evidence="9 16" id="KW-0663">Pyridoxal phosphate</keyword>
<dbReference type="EMBL" id="CP001727">
    <property type="protein sequence ID" value="ACV59091.1"/>
    <property type="molecule type" value="Genomic_DNA"/>
</dbReference>
<keyword evidence="18" id="KW-1185">Reference proteome</keyword>
<dbReference type="InterPro" id="IPR015424">
    <property type="entry name" value="PyrdxlP-dep_Trfase"/>
</dbReference>
<comment type="cofactor">
    <cofactor evidence="2">
        <name>pyridoxal 5'-phosphate</name>
        <dbReference type="ChEBI" id="CHEBI:597326"/>
    </cofactor>
</comment>
<name>C8WQE6_ALIAD</name>
<evidence type="ECO:0000256" key="1">
    <source>
        <dbReference type="ARBA" id="ARBA00001750"/>
    </source>
</evidence>
<proteinExistence type="inferred from homology"/>
<dbReference type="Pfam" id="PF00202">
    <property type="entry name" value="Aminotran_3"/>
    <property type="match status" value="1"/>
</dbReference>
<dbReference type="Gene3D" id="3.40.640.10">
    <property type="entry name" value="Type I PLP-dependent aspartate aminotransferase-like (Major domain)"/>
    <property type="match status" value="1"/>
</dbReference>
<comment type="similarity">
    <text evidence="4 16">Belongs to the class-III pyridoxal-phosphate-dependent aminotransferase family.</text>
</comment>
<dbReference type="PIRSF" id="PIRSF000521">
    <property type="entry name" value="Transaminase_4ab_Lys_Orn"/>
    <property type="match status" value="1"/>
</dbReference>
<evidence type="ECO:0000256" key="9">
    <source>
        <dbReference type="ARBA" id="ARBA00022898"/>
    </source>
</evidence>
<dbReference type="EC" id="2.6.1.22" evidence="5"/>
<evidence type="ECO:0000256" key="5">
    <source>
        <dbReference type="ARBA" id="ARBA00012876"/>
    </source>
</evidence>
<dbReference type="SUPFAM" id="SSF53383">
    <property type="entry name" value="PLP-dependent transferases"/>
    <property type="match status" value="1"/>
</dbReference>
<dbReference type="Gene3D" id="3.90.1150.10">
    <property type="entry name" value="Aspartate Aminotransferase, domain 1"/>
    <property type="match status" value="1"/>
</dbReference>
<dbReference type="InterPro" id="IPR015422">
    <property type="entry name" value="PyrdxlP-dep_Trfase_small"/>
</dbReference>
<dbReference type="InterPro" id="IPR050103">
    <property type="entry name" value="Class-III_PLP-dep_AT"/>
</dbReference>
<evidence type="ECO:0000256" key="11">
    <source>
        <dbReference type="ARBA" id="ARBA00030204"/>
    </source>
</evidence>
<evidence type="ECO:0000256" key="6">
    <source>
        <dbReference type="ARBA" id="ARBA00012912"/>
    </source>
</evidence>
<dbReference type="GO" id="GO:0030170">
    <property type="term" value="F:pyridoxal phosphate binding"/>
    <property type="evidence" value="ECO:0007669"/>
    <property type="project" value="InterPro"/>
</dbReference>
<sequence>MDTSVQVAGSAQLERRNRYVAHGVSNQNPVVMVRAEGARMWDESGKEYIDFAGGIGVMNVGHSHPEVVAAVKAQAEKLFHTCIHVALNEPYLALAEALCRIAPISGAKKALLLNSGAEAVENAVKIARSYTGRSAVIAFEGGFHGRTMLGMSLTSKVDPYKVGFGPFVPEVYRMPYPNPYRHPFGAGDLTEQTLAFLRHAFETYVDPKQVAAVIVEPVQGEGGFVVPPTDFLPKLRDLCGEHGILLIVDEVQTGFGRTGRMFATEYAAGLDPDMVVMAKSMGGGLPISAVVGKADVMDAPKPGGLGGTYGGNPLACAAALKVIEIMERDRLPERALQIGNRSTAFLRELQTRHSMIGDVRGLGAMVAIELVKDRETKEPYPEAVALISKKCLAYGLVTVKAGVYNNVIRLLSPLVISDGELQRGLEILAQAIREAEAEL</sequence>
<comment type="pathway">
    <text evidence="3">Amino-acid degradation; 4-aminobutanoate degradation.</text>
</comment>
<evidence type="ECO:0000256" key="8">
    <source>
        <dbReference type="ARBA" id="ARBA00022679"/>
    </source>
</evidence>
<dbReference type="InterPro" id="IPR005814">
    <property type="entry name" value="Aminotrans_3"/>
</dbReference>